<proteinExistence type="inferred from homology"/>
<feature type="domain" description="Gp5/Type VI secretion system Vgr protein OB-fold" evidence="2">
    <location>
        <begin position="380"/>
        <end position="452"/>
    </location>
</feature>
<sequence>MNGSVERQAAINIDLGAGEIKLISVETDERLSESFSIISEIVTEKEIDQVPNMGKPARFDIFESSRLVRHFHGLLAQVDHVMEDGAGFHYRLVFKPWTHFLQFNRAYRIFEEKSAVDIVKEVLSAHSLRTDYSRLRATYLPRPYCMQYQESDLQFISRIMEQEGIYYFFRHEAGEHVLVLCDSRAAHQPAPGYGALRFPRAMRGEAGSPEMIWDWHEHYAASAERDVVLQAHDPASARVLDATKAGPARNKAETAEVHAHVGGFDQPALGNHWAKVRLEAAQAARHRFSGRGDALGIGCGGLLKLSDDIGRRGVNAEFLLIAVRHHIPVEPLRSGASQPARSVEIEAVLASAPYRAPQRTAKPVAAGPETAIVVEGGADDSNADPQGRVRVEFHWATRSKAKAPRRSCWLRVSHPSAGADFGHFALPRNRQEVVVSFLEGDPDRPLVTGRVYNGDHRHPYGLPEKRTRSVWRSRTIGRAGSYAGAEKPPSGPAFNELSFEDKGGAEEVYLRAQRDRRTEVMLDDELTVQRDRSARIGRNRKTAVRGDDDLTVERGDIRVTAQRGSVVIEATRKLVLKVGMNAIVIDKAGISIAGMTVTSIGVTTNMMLGAKAEVQGAVLARLTGAVALLTPGPGAGVQAAQQIAKGMVSAQLAAGGPVPGVKP</sequence>
<dbReference type="EMBL" id="CP006644">
    <property type="protein sequence ID" value="AHE55382.1"/>
    <property type="molecule type" value="Genomic_DNA"/>
</dbReference>
<dbReference type="Pfam" id="PF04717">
    <property type="entry name" value="Phage_base_V"/>
    <property type="match status" value="1"/>
</dbReference>
<dbReference type="RefSeq" id="WP_025293557.1">
    <property type="nucleotide sequence ID" value="NZ_CP006644.1"/>
</dbReference>
<comment type="similarity">
    <text evidence="1">Belongs to the VgrG protein family.</text>
</comment>
<name>W0AFQ9_9SPHN</name>
<dbReference type="eggNOG" id="COG3501">
    <property type="taxonomic scope" value="Bacteria"/>
</dbReference>
<dbReference type="STRING" id="1123269.NX02_18565"/>
<dbReference type="Gene3D" id="4.10.220.110">
    <property type="match status" value="1"/>
</dbReference>
<evidence type="ECO:0000313" key="5">
    <source>
        <dbReference type="Proteomes" id="UP000018851"/>
    </source>
</evidence>
<dbReference type="SUPFAM" id="SSF69279">
    <property type="entry name" value="Phage tail proteins"/>
    <property type="match status" value="2"/>
</dbReference>
<dbReference type="InterPro" id="IPR006533">
    <property type="entry name" value="T6SS_Vgr_RhsGE"/>
</dbReference>
<dbReference type="Gene3D" id="2.30.110.50">
    <property type="match status" value="1"/>
</dbReference>
<accession>W0AFQ9</accession>
<dbReference type="Pfam" id="PF22178">
    <property type="entry name" value="Gp5_trimer_C"/>
    <property type="match status" value="1"/>
</dbReference>
<dbReference type="KEGG" id="ssan:NX02_18565"/>
<feature type="domain" description="Gp5/Type VI secretion system Vgr C-terminal trimerisation" evidence="3">
    <location>
        <begin position="490"/>
        <end position="565"/>
    </location>
</feature>
<keyword evidence="5" id="KW-1185">Reference proteome</keyword>
<dbReference type="Gene3D" id="2.40.50.230">
    <property type="entry name" value="Gp5 N-terminal domain"/>
    <property type="match status" value="1"/>
</dbReference>
<dbReference type="SUPFAM" id="SSF69255">
    <property type="entry name" value="gp5 N-terminal domain-like"/>
    <property type="match status" value="1"/>
</dbReference>
<evidence type="ECO:0000259" key="2">
    <source>
        <dbReference type="Pfam" id="PF04717"/>
    </source>
</evidence>
<dbReference type="OrthoDB" id="9762420at2"/>
<gene>
    <name evidence="4" type="ORF">NX02_18565</name>
</gene>
<evidence type="ECO:0000259" key="3">
    <source>
        <dbReference type="Pfam" id="PF22178"/>
    </source>
</evidence>
<reference evidence="4 5" key="1">
    <citation type="submission" date="2013-07" db="EMBL/GenBank/DDBJ databases">
        <title>Completed genome of Sphingomonas sanxanigenens NX02.</title>
        <authorList>
            <person name="Ma T."/>
            <person name="Huang H."/>
            <person name="Wu M."/>
            <person name="Li X."/>
            <person name="Li G."/>
        </authorList>
    </citation>
    <scope>NUCLEOTIDE SEQUENCE [LARGE SCALE GENOMIC DNA]</scope>
    <source>
        <strain evidence="4 5">NX02</strain>
    </source>
</reference>
<dbReference type="Gene3D" id="3.55.50.10">
    <property type="entry name" value="Baseplate protein-like domains"/>
    <property type="match status" value="1"/>
</dbReference>
<dbReference type="Pfam" id="PF05954">
    <property type="entry name" value="Phage_GPD"/>
    <property type="match status" value="1"/>
</dbReference>
<dbReference type="NCBIfam" id="TIGR01646">
    <property type="entry name" value="vgr_GE"/>
    <property type="match status" value="1"/>
</dbReference>
<dbReference type="SUPFAM" id="SSF69349">
    <property type="entry name" value="Phage fibre proteins"/>
    <property type="match status" value="1"/>
</dbReference>
<dbReference type="InterPro" id="IPR054030">
    <property type="entry name" value="Gp5_Vgr_C"/>
</dbReference>
<dbReference type="Proteomes" id="UP000018851">
    <property type="component" value="Chromosome"/>
</dbReference>
<dbReference type="HOGENOM" id="CLU_004121_7_2_5"/>
<protein>
    <submittedName>
        <fullName evidence="4">Uncharacterized protein</fullName>
    </submittedName>
</protein>
<evidence type="ECO:0000256" key="1">
    <source>
        <dbReference type="ARBA" id="ARBA00005558"/>
    </source>
</evidence>
<organism evidence="4 5">
    <name type="scientific">Sphingomonas sanxanigenens DSM 19645 = NX02</name>
    <dbReference type="NCBI Taxonomy" id="1123269"/>
    <lineage>
        <taxon>Bacteria</taxon>
        <taxon>Pseudomonadati</taxon>
        <taxon>Pseudomonadota</taxon>
        <taxon>Alphaproteobacteria</taxon>
        <taxon>Sphingomonadales</taxon>
        <taxon>Sphingomonadaceae</taxon>
        <taxon>Sphingomonas</taxon>
    </lineage>
</organism>
<evidence type="ECO:0000313" key="4">
    <source>
        <dbReference type="EMBL" id="AHE55382.1"/>
    </source>
</evidence>
<dbReference type="InterPro" id="IPR037026">
    <property type="entry name" value="Vgr_OB-fold_dom_sf"/>
</dbReference>
<dbReference type="AlphaFoldDB" id="W0AFQ9"/>
<dbReference type="InterPro" id="IPR017847">
    <property type="entry name" value="T6SS_RhsGE_Vgr_subset"/>
</dbReference>
<dbReference type="InterPro" id="IPR006531">
    <property type="entry name" value="Gp5/Vgr_OB"/>
</dbReference>
<dbReference type="PATRIC" id="fig|1123269.5.peg.3635"/>
<dbReference type="NCBIfam" id="TIGR03361">
    <property type="entry name" value="VI_Rhs_Vgr"/>
    <property type="match status" value="1"/>
</dbReference>